<organism evidence="6 7">
    <name type="scientific">Parendozoicomonas haliclonae</name>
    <dbReference type="NCBI Taxonomy" id="1960125"/>
    <lineage>
        <taxon>Bacteria</taxon>
        <taxon>Pseudomonadati</taxon>
        <taxon>Pseudomonadota</taxon>
        <taxon>Gammaproteobacteria</taxon>
        <taxon>Oceanospirillales</taxon>
        <taxon>Endozoicomonadaceae</taxon>
        <taxon>Parendozoicomonas</taxon>
    </lineage>
</organism>
<comment type="subcellular location">
    <subcellularLocation>
        <location evidence="5">Periplasm</location>
    </subcellularLocation>
</comment>
<proteinExistence type="inferred from homology"/>
<dbReference type="AlphaFoldDB" id="A0A1X7AIP3"/>
<dbReference type="GO" id="GO:0042956">
    <property type="term" value="P:maltodextrin transmembrane transport"/>
    <property type="evidence" value="ECO:0007669"/>
    <property type="project" value="TreeGrafter"/>
</dbReference>
<dbReference type="SUPFAM" id="SSF53850">
    <property type="entry name" value="Periplasmic binding protein-like II"/>
    <property type="match status" value="1"/>
</dbReference>
<dbReference type="InterPro" id="IPR006059">
    <property type="entry name" value="SBP"/>
</dbReference>
<dbReference type="Pfam" id="PF01547">
    <property type="entry name" value="SBP_bac_1"/>
    <property type="match status" value="1"/>
</dbReference>
<reference evidence="6 7" key="1">
    <citation type="submission" date="2017-03" db="EMBL/GenBank/DDBJ databases">
        <authorList>
            <person name="Afonso C.L."/>
            <person name="Miller P.J."/>
            <person name="Scott M.A."/>
            <person name="Spackman E."/>
            <person name="Goraichik I."/>
            <person name="Dimitrov K.M."/>
            <person name="Suarez D.L."/>
            <person name="Swayne D.E."/>
        </authorList>
    </citation>
    <scope>NUCLEOTIDE SEQUENCE [LARGE SCALE GENOMIC DNA]</scope>
    <source>
        <strain evidence="6">SB41UT1</strain>
    </source>
</reference>
<keyword evidence="2 5" id="KW-0813">Transport</keyword>
<evidence type="ECO:0000313" key="7">
    <source>
        <dbReference type="Proteomes" id="UP000196573"/>
    </source>
</evidence>
<keyword evidence="5" id="KW-0574">Periplasm</keyword>
<dbReference type="NCBIfam" id="NF007011">
    <property type="entry name" value="PRK09474.1"/>
    <property type="match status" value="1"/>
</dbReference>
<keyword evidence="3 5" id="KW-0762">Sugar transport</keyword>
<feature type="signal peptide" evidence="5">
    <location>
        <begin position="1"/>
        <end position="25"/>
    </location>
</feature>
<evidence type="ECO:0000313" key="6">
    <source>
        <dbReference type="EMBL" id="SMA44009.1"/>
    </source>
</evidence>
<dbReference type="PANTHER" id="PTHR30061">
    <property type="entry name" value="MALTOSE-BINDING PERIPLASMIC PROTEIN"/>
    <property type="match status" value="1"/>
</dbReference>
<keyword evidence="7" id="KW-1185">Reference proteome</keyword>
<dbReference type="InterPro" id="IPR006060">
    <property type="entry name" value="Maltose/Cyclodextrin-bd"/>
</dbReference>
<accession>A0A1X7AIP3</accession>
<evidence type="ECO:0000256" key="5">
    <source>
        <dbReference type="RuleBase" id="RU365005"/>
    </source>
</evidence>
<dbReference type="GO" id="GO:0015768">
    <property type="term" value="P:maltose transport"/>
    <property type="evidence" value="ECO:0007669"/>
    <property type="project" value="TreeGrafter"/>
</dbReference>
<comment type="function">
    <text evidence="5">Part of the ABC transporter complex MalEFGK involved in maltose/maltodextrin import. Binds maltose and higher maltodextrins.</text>
</comment>
<dbReference type="Gene3D" id="3.40.190.10">
    <property type="entry name" value="Periplasmic binding protein-like II"/>
    <property type="match status" value="2"/>
</dbReference>
<dbReference type="GO" id="GO:0042597">
    <property type="term" value="C:periplasmic space"/>
    <property type="evidence" value="ECO:0007669"/>
    <property type="project" value="UniProtKB-SubCell"/>
</dbReference>
<gene>
    <name evidence="6" type="primary">malE</name>
    <name evidence="6" type="ORF">EHSB41UT_01711</name>
</gene>
<dbReference type="GO" id="GO:0015144">
    <property type="term" value="F:carbohydrate transmembrane transporter activity"/>
    <property type="evidence" value="ECO:0007669"/>
    <property type="project" value="InterPro"/>
</dbReference>
<comment type="similarity">
    <text evidence="1 5">Belongs to the bacterial solute-binding protein 1 family.</text>
</comment>
<evidence type="ECO:0000256" key="3">
    <source>
        <dbReference type="ARBA" id="ARBA00022597"/>
    </source>
</evidence>
<evidence type="ECO:0000256" key="2">
    <source>
        <dbReference type="ARBA" id="ARBA00022448"/>
    </source>
</evidence>
<feature type="chain" id="PRO_5013432120" description="Maltodextrin-binding protein" evidence="5">
    <location>
        <begin position="26"/>
        <end position="394"/>
    </location>
</feature>
<dbReference type="EMBL" id="FWPT01000003">
    <property type="protein sequence ID" value="SMA44009.1"/>
    <property type="molecule type" value="Genomic_DNA"/>
</dbReference>
<dbReference type="RefSeq" id="WP_087108811.1">
    <property type="nucleotide sequence ID" value="NZ_CBCSCN010000008.1"/>
</dbReference>
<dbReference type="Proteomes" id="UP000196573">
    <property type="component" value="Unassembled WGS sequence"/>
</dbReference>
<sequence>MIKKAVAAAVASALALSLGANSAFAFSDDEITIWIGGDKAYNGMEVVGKRFEEEMGIKVKVEIPENLTDKFQQAAATGKGPDIVMWAHDRFGEWAQSGLLAPVVPSDATKNAIEAKGWQATSANGNIYGYPVAMEAISLIYNKDIIKTAPASYEEMFDLKKELEKKNITTLMFDQVQPYFTMPMLASNGGYVFKETPAGYDVKDVGVNSEGARKGAGMLAKIIEGGVMPRGVDYGVMESSFNKGETAMMISGPWAWANLEKSGINYGVAPLPSIDGSRSRAFVGVWAAAVNNASPNKEVVKEFIENYLLSQEGLETLNKDKPLGAVAHKEYMKQLSADARIAATYDNVMNGLLMPNVPEMGKFWSSMQSALTNITTGQESVDAALDNAAKIIRN</sequence>
<dbReference type="PANTHER" id="PTHR30061:SF50">
    <property type="entry name" value="MALTOSE_MALTODEXTRIN-BINDING PERIPLASMIC PROTEIN"/>
    <property type="match status" value="1"/>
</dbReference>
<keyword evidence="4 5" id="KW-0732">Signal</keyword>
<dbReference type="OrthoDB" id="9808332at2"/>
<dbReference type="GO" id="GO:1901982">
    <property type="term" value="F:maltose binding"/>
    <property type="evidence" value="ECO:0007669"/>
    <property type="project" value="TreeGrafter"/>
</dbReference>
<name>A0A1X7AIP3_9GAMM</name>
<dbReference type="PRINTS" id="PR00181">
    <property type="entry name" value="MALTOSEBP"/>
</dbReference>
<evidence type="ECO:0000256" key="4">
    <source>
        <dbReference type="ARBA" id="ARBA00022729"/>
    </source>
</evidence>
<protein>
    <recommendedName>
        <fullName evidence="5">Maltodextrin-binding protein</fullName>
    </recommendedName>
</protein>
<evidence type="ECO:0000256" key="1">
    <source>
        <dbReference type="ARBA" id="ARBA00008520"/>
    </source>
</evidence>
<dbReference type="GO" id="GO:0055052">
    <property type="term" value="C:ATP-binding cassette (ABC) transporter complex, substrate-binding subunit-containing"/>
    <property type="evidence" value="ECO:0007669"/>
    <property type="project" value="TreeGrafter"/>
</dbReference>